<dbReference type="InterPro" id="IPR012674">
    <property type="entry name" value="Calycin"/>
</dbReference>
<dbReference type="EMBL" id="CM018052">
    <property type="protein sequence ID" value="KAA8515835.1"/>
    <property type="molecule type" value="Genomic_DNA"/>
</dbReference>
<evidence type="ECO:0000313" key="2">
    <source>
        <dbReference type="EMBL" id="KAA8515835.1"/>
    </source>
</evidence>
<evidence type="ECO:0000313" key="3">
    <source>
        <dbReference type="Proteomes" id="UP000325577"/>
    </source>
</evidence>
<feature type="region of interest" description="Disordered" evidence="1">
    <location>
        <begin position="56"/>
        <end position="82"/>
    </location>
</feature>
<feature type="compositionally biased region" description="Basic residues" evidence="1">
    <location>
        <begin position="110"/>
        <end position="125"/>
    </location>
</feature>
<protein>
    <submittedName>
        <fullName evidence="2">Uncharacterized protein</fullName>
    </submittedName>
</protein>
<accession>A0A5J4ZB66</accession>
<gene>
    <name evidence="2" type="ORF">F0562_018554</name>
</gene>
<feature type="compositionally biased region" description="Polar residues" evidence="1">
    <location>
        <begin position="56"/>
        <end position="65"/>
    </location>
</feature>
<name>A0A5J4ZB66_9ASTE</name>
<dbReference type="Proteomes" id="UP000325577">
    <property type="component" value="Linkage Group LG9"/>
</dbReference>
<evidence type="ECO:0000256" key="1">
    <source>
        <dbReference type="SAM" id="MobiDB-lite"/>
    </source>
</evidence>
<dbReference type="PANTHER" id="PTHR36025">
    <property type="entry name" value="DIHYDROOROTATE DEHYDROGENASE (DUF3598)"/>
    <property type="match status" value="1"/>
</dbReference>
<feature type="compositionally biased region" description="Basic and acidic residues" evidence="1">
    <location>
        <begin position="67"/>
        <end position="82"/>
    </location>
</feature>
<sequence>MQYPSIDACKTFTSFTSTSQQFLGSRSHHSLSSSSSPFLTFLPTRRAYPRVSCSFNSGRNGSYNRQKARERSSSREGRERVKIKGKDNVWSIDNEMTKANAVVKKDKESRGRKRGRRVKNVRKRSKSDRVMISRAMLMEVETVLQTQEPVIRPAWNTFASSVSGIWKGVGAVFSPITSEMEPVEIGIKNENLFDCYTLSHIETGAISLPEGKILKSKGK</sequence>
<proteinExistence type="predicted"/>
<dbReference type="AlphaFoldDB" id="A0A5J4ZB66"/>
<dbReference type="PANTHER" id="PTHR36025:SF1">
    <property type="entry name" value="DIHYDROOROTATE DEHYDROGENASE (DUF3598)"/>
    <property type="match status" value="1"/>
</dbReference>
<reference evidence="2 3" key="1">
    <citation type="submission" date="2019-09" db="EMBL/GenBank/DDBJ databases">
        <title>A chromosome-level genome assembly of the Chinese tupelo Nyssa sinensis.</title>
        <authorList>
            <person name="Yang X."/>
            <person name="Kang M."/>
            <person name="Yang Y."/>
            <person name="Xiong H."/>
            <person name="Wang M."/>
            <person name="Zhang Z."/>
            <person name="Wang Z."/>
            <person name="Wu H."/>
            <person name="Ma T."/>
            <person name="Liu J."/>
            <person name="Xi Z."/>
        </authorList>
    </citation>
    <scope>NUCLEOTIDE SEQUENCE [LARGE SCALE GENOMIC DNA]</scope>
    <source>
        <strain evidence="2">J267</strain>
        <tissue evidence="2">Leaf</tissue>
    </source>
</reference>
<feature type="region of interest" description="Disordered" evidence="1">
    <location>
        <begin position="106"/>
        <end position="125"/>
    </location>
</feature>
<keyword evidence="3" id="KW-1185">Reference proteome</keyword>
<dbReference type="SUPFAM" id="SSF50814">
    <property type="entry name" value="Lipocalins"/>
    <property type="match status" value="1"/>
</dbReference>
<organism evidence="2 3">
    <name type="scientific">Nyssa sinensis</name>
    <dbReference type="NCBI Taxonomy" id="561372"/>
    <lineage>
        <taxon>Eukaryota</taxon>
        <taxon>Viridiplantae</taxon>
        <taxon>Streptophyta</taxon>
        <taxon>Embryophyta</taxon>
        <taxon>Tracheophyta</taxon>
        <taxon>Spermatophyta</taxon>
        <taxon>Magnoliopsida</taxon>
        <taxon>eudicotyledons</taxon>
        <taxon>Gunneridae</taxon>
        <taxon>Pentapetalae</taxon>
        <taxon>asterids</taxon>
        <taxon>Cornales</taxon>
        <taxon>Nyssaceae</taxon>
        <taxon>Nyssa</taxon>
    </lineage>
</organism>
<dbReference type="OrthoDB" id="1929023at2759"/>